<dbReference type="InterPro" id="IPR032189">
    <property type="entry name" value="Mlh1_C"/>
</dbReference>
<dbReference type="FunFam" id="3.30.565.10:FF:000109">
    <property type="entry name" value="Related to MLH1-DNA mismatch repair protein"/>
    <property type="match status" value="1"/>
</dbReference>
<dbReference type="Gene3D" id="3.30.565.10">
    <property type="entry name" value="Histidine kinase-like ATPase, C-terminal domain"/>
    <property type="match status" value="1"/>
</dbReference>
<protein>
    <recommendedName>
        <fullName evidence="7">DNA mismatch repair protein S5 domain-containing protein</fullName>
    </recommendedName>
</protein>
<evidence type="ECO:0000259" key="7">
    <source>
        <dbReference type="SMART" id="SM01340"/>
    </source>
</evidence>
<dbReference type="EMBL" id="KI913114">
    <property type="protein sequence ID" value="ETV88835.1"/>
    <property type="molecule type" value="Genomic_DNA"/>
</dbReference>
<evidence type="ECO:0000256" key="5">
    <source>
        <dbReference type="ARBA" id="ARBA00023242"/>
    </source>
</evidence>
<feature type="domain" description="DNA mismatch repair protein S5" evidence="7">
    <location>
        <begin position="223"/>
        <end position="342"/>
    </location>
</feature>
<dbReference type="InterPro" id="IPR002099">
    <property type="entry name" value="MutL/Mlh/PMS"/>
</dbReference>
<organism evidence="8">
    <name type="scientific">Aphanomyces astaci</name>
    <name type="common">Crayfish plague agent</name>
    <dbReference type="NCBI Taxonomy" id="112090"/>
    <lineage>
        <taxon>Eukaryota</taxon>
        <taxon>Sar</taxon>
        <taxon>Stramenopiles</taxon>
        <taxon>Oomycota</taxon>
        <taxon>Saprolegniomycetes</taxon>
        <taxon>Saprolegniales</taxon>
        <taxon>Verrucalvaceae</taxon>
        <taxon>Aphanomyces</taxon>
    </lineage>
</organism>
<dbReference type="EMBL" id="KI913114">
    <property type="protein sequence ID" value="ETV88834.1"/>
    <property type="molecule type" value="Genomic_DNA"/>
</dbReference>
<dbReference type="AlphaFoldDB" id="W4H9X6"/>
<dbReference type="PANTHER" id="PTHR10073">
    <property type="entry name" value="DNA MISMATCH REPAIR PROTEIN MLH, PMS, MUTL"/>
    <property type="match status" value="1"/>
</dbReference>
<dbReference type="InterPro" id="IPR013507">
    <property type="entry name" value="DNA_mismatch_S5_2-like"/>
</dbReference>
<dbReference type="Pfam" id="PF13589">
    <property type="entry name" value="HATPase_c_3"/>
    <property type="match status" value="1"/>
</dbReference>
<evidence type="ECO:0000256" key="4">
    <source>
        <dbReference type="ARBA" id="ARBA00023204"/>
    </source>
</evidence>
<dbReference type="CDD" id="cd03483">
    <property type="entry name" value="MutL_Trans_MLH1"/>
    <property type="match status" value="1"/>
</dbReference>
<evidence type="ECO:0000256" key="6">
    <source>
        <dbReference type="SAM" id="MobiDB-lite"/>
    </source>
</evidence>
<evidence type="ECO:0000313" key="8">
    <source>
        <dbReference type="EMBL" id="ETV88835.1"/>
    </source>
</evidence>
<dbReference type="Gene3D" id="3.30.230.10">
    <property type="match status" value="1"/>
</dbReference>
<comment type="subcellular location">
    <subcellularLocation>
        <location evidence="1">Nucleus</location>
    </subcellularLocation>
</comment>
<evidence type="ECO:0000256" key="1">
    <source>
        <dbReference type="ARBA" id="ARBA00004123"/>
    </source>
</evidence>
<dbReference type="GO" id="GO:0005524">
    <property type="term" value="F:ATP binding"/>
    <property type="evidence" value="ECO:0007669"/>
    <property type="project" value="InterPro"/>
</dbReference>
<dbReference type="GO" id="GO:0016887">
    <property type="term" value="F:ATP hydrolysis activity"/>
    <property type="evidence" value="ECO:0007669"/>
    <property type="project" value="InterPro"/>
</dbReference>
<dbReference type="InterPro" id="IPR020568">
    <property type="entry name" value="Ribosomal_Su5_D2-typ_SF"/>
</dbReference>
<dbReference type="SUPFAM" id="SSF54211">
    <property type="entry name" value="Ribosomal protein S5 domain 2-like"/>
    <property type="match status" value="1"/>
</dbReference>
<dbReference type="SUPFAM" id="SSF55874">
    <property type="entry name" value="ATPase domain of HSP90 chaperone/DNA topoisomerase II/histidine kinase"/>
    <property type="match status" value="1"/>
</dbReference>
<dbReference type="RefSeq" id="XP_009821235.1">
    <property type="nucleotide sequence ID" value="XM_009822933.1"/>
</dbReference>
<reference evidence="8" key="1">
    <citation type="submission" date="2013-12" db="EMBL/GenBank/DDBJ databases">
        <title>The Genome Sequence of Aphanomyces astaci APO3.</title>
        <authorList>
            <consortium name="The Broad Institute Genomics Platform"/>
            <person name="Russ C."/>
            <person name="Tyler B."/>
            <person name="van West P."/>
            <person name="Dieguez-Uribeondo J."/>
            <person name="Young S.K."/>
            <person name="Zeng Q."/>
            <person name="Gargeya S."/>
            <person name="Fitzgerald M."/>
            <person name="Abouelleil A."/>
            <person name="Alvarado L."/>
            <person name="Chapman S.B."/>
            <person name="Gainer-Dewar J."/>
            <person name="Goldberg J."/>
            <person name="Griggs A."/>
            <person name="Gujja S."/>
            <person name="Hansen M."/>
            <person name="Howarth C."/>
            <person name="Imamovic A."/>
            <person name="Ireland A."/>
            <person name="Larimer J."/>
            <person name="McCowan C."/>
            <person name="Murphy C."/>
            <person name="Pearson M."/>
            <person name="Poon T.W."/>
            <person name="Priest M."/>
            <person name="Roberts A."/>
            <person name="Saif S."/>
            <person name="Shea T."/>
            <person name="Sykes S."/>
            <person name="Wortman J."/>
            <person name="Nusbaum C."/>
            <person name="Birren B."/>
        </authorList>
    </citation>
    <scope>NUCLEOTIDE SEQUENCE [LARGE SCALE GENOMIC DNA]</scope>
    <source>
        <strain evidence="8">APO3</strain>
    </source>
</reference>
<feature type="compositionally biased region" description="Acidic residues" evidence="6">
    <location>
        <begin position="377"/>
        <end position="390"/>
    </location>
</feature>
<dbReference type="GO" id="GO:0006298">
    <property type="term" value="P:mismatch repair"/>
    <property type="evidence" value="ECO:0007669"/>
    <property type="project" value="InterPro"/>
</dbReference>
<dbReference type="PROSITE" id="PS00058">
    <property type="entry name" value="DNA_MISMATCH_REPAIR_1"/>
    <property type="match status" value="1"/>
</dbReference>
<dbReference type="Pfam" id="PF16413">
    <property type="entry name" value="Mlh1_C"/>
    <property type="match status" value="1"/>
</dbReference>
<dbReference type="InterPro" id="IPR014721">
    <property type="entry name" value="Ribsml_uS5_D2-typ_fold_subgr"/>
</dbReference>
<dbReference type="EMBL" id="KI913114">
    <property type="protein sequence ID" value="ETV88836.1"/>
    <property type="molecule type" value="Genomic_DNA"/>
</dbReference>
<accession>W4H9X6</accession>
<keyword evidence="5" id="KW-0539">Nucleus</keyword>
<comment type="similarity">
    <text evidence="2">Belongs to the DNA mismatch repair MutL/HexB family.</text>
</comment>
<keyword evidence="4" id="KW-0234">DNA repair</keyword>
<keyword evidence="3" id="KW-0227">DNA damage</keyword>
<name>W4H9X6_APHAT</name>
<dbReference type="GeneID" id="20802318"/>
<proteinExistence type="inferred from homology"/>
<dbReference type="CDD" id="cd16926">
    <property type="entry name" value="HATPase_MutL-MLH-PMS-like"/>
    <property type="match status" value="1"/>
</dbReference>
<dbReference type="OrthoDB" id="10254304at2759"/>
<dbReference type="VEuPathDB" id="FungiDB:H257_00322"/>
<evidence type="ECO:0000256" key="3">
    <source>
        <dbReference type="ARBA" id="ARBA00022763"/>
    </source>
</evidence>
<dbReference type="RefSeq" id="XP_009821236.1">
    <property type="nucleotide sequence ID" value="XM_009822934.1"/>
</dbReference>
<dbReference type="GO" id="GO:0140664">
    <property type="term" value="F:ATP-dependent DNA damage sensor activity"/>
    <property type="evidence" value="ECO:0007669"/>
    <property type="project" value="InterPro"/>
</dbReference>
<dbReference type="InterPro" id="IPR036890">
    <property type="entry name" value="HATPase_C_sf"/>
</dbReference>
<evidence type="ECO:0000256" key="2">
    <source>
        <dbReference type="ARBA" id="ARBA00006082"/>
    </source>
</evidence>
<dbReference type="SMART" id="SM01340">
    <property type="entry name" value="DNA_mis_repair"/>
    <property type="match status" value="1"/>
</dbReference>
<gene>
    <name evidence="8" type="ORF">H257_00322</name>
</gene>
<dbReference type="RefSeq" id="XP_009821234.1">
    <property type="nucleotide sequence ID" value="XM_009822932.1"/>
</dbReference>
<dbReference type="GO" id="GO:0032389">
    <property type="term" value="C:MutLalpha complex"/>
    <property type="evidence" value="ECO:0007669"/>
    <property type="project" value="TreeGrafter"/>
</dbReference>
<feature type="region of interest" description="Disordered" evidence="6">
    <location>
        <begin position="369"/>
        <end position="400"/>
    </location>
</feature>
<dbReference type="GO" id="GO:0030983">
    <property type="term" value="F:mismatched DNA binding"/>
    <property type="evidence" value="ECO:0007669"/>
    <property type="project" value="InterPro"/>
</dbReference>
<dbReference type="STRING" id="112090.W4H9X6"/>
<dbReference type="NCBIfam" id="TIGR00585">
    <property type="entry name" value="mutl"/>
    <property type="match status" value="1"/>
</dbReference>
<dbReference type="InterPro" id="IPR014762">
    <property type="entry name" value="DNA_mismatch_repair_CS"/>
</dbReference>
<dbReference type="Pfam" id="PF01119">
    <property type="entry name" value="DNA_mis_repair"/>
    <property type="match status" value="1"/>
</dbReference>
<dbReference type="InterPro" id="IPR038973">
    <property type="entry name" value="MutL/Mlh/Pms-like"/>
</dbReference>
<dbReference type="PANTHER" id="PTHR10073:SF12">
    <property type="entry name" value="DNA MISMATCH REPAIR PROTEIN MLH1"/>
    <property type="match status" value="1"/>
</dbReference>
<sequence length="724" mass="79757">MAGRIVRLEQCVVDKIAAGEVVHRPASALKELLENSLDAGAKHITVVAGQGGMKMLQITDDGSGIRREDLDIVCERFTTSKLRKYEDLQEIASYGFRGEALSSVSHVAHVTITSKTKDQPCAYRAHYRDGELVSTLPGGSKDPIPCAGKTGTQILVEDMFYNLSTRKQALKNFSEQYHRVLDVMQRYAIHYGGTGTSFVCKKHRETTCDLNISSSSSTQLDVIKSIFGSSLAAELVAYSLTSQQATVNVTGYVTNANYNTKKSTFIVFINNRLVECPALRRACEYTYAHYLPKHTHPFVYLALAIPPSHVDVNVHPTKREVHFLHEEAVVDAIASHLNTLLQGGNQSRTFTVQPIAAIMASHLSAREKTAVTSLSDKDDDDDDEEDDADADTPQKKKQRTTLTTLVQLDLSKSKAKASQPTKAPQRLVRTDHTTTTMDKYLLLQSQESGGDNEDDIALDVDPMEGVDLDSNDEELDPKNLTSVVTLLRRVTSSADRGLTKVFREHTFVGVVNDLSSVIQHQTKLFLVNHLVVTEMLMYQTLLRQFGSVPTIPLHGRLVVSELALCALTGADGPSSFHDEATGGDDDRRAQAADVASLLVDKGPMLAEYFGLHINAEGHLTRIPQIVVGHEPSLHALPEFILRLYDDVNWTDEAECFDGVCSALARWYSDGVYPDDATRGRHLVEHVLLPACKTSSFVAPYALNDVAAVTPIACLNNLYKIFERC</sequence>
<dbReference type="FunFam" id="3.30.230.10:FF:000014">
    <property type="entry name" value="DNA mismatch repair protein Mlh1"/>
    <property type="match status" value="1"/>
</dbReference>